<feature type="region of interest" description="Disordered" evidence="1">
    <location>
        <begin position="132"/>
        <end position="244"/>
    </location>
</feature>
<sequence>MRRKHRRRTRLAAGFTASLVAMGGAAGMSFAMADSTPESGGSEIIFSGSCGLLSTIGPNSSPNVDDLSVPAGTVVSFTNDTGRAADLLVGNSSHDIDRNATMTFTMNQSAEVAMVPQCGLILPKYDTAMVTVSHDDSSSDSSSSGSGSSSSGSTAPQASSHDLPSTQREDSDEGASTESSGGGVPSGESGHPQGGPAGTPGGEVEAADDADSDVGDSDESSLPFPPVDRDSTEDESDGIATAGEVQAVDREQLKDGASGLLALLAIVCLVGVGAAALRTMMAQRATAA</sequence>
<keyword evidence="2" id="KW-0812">Transmembrane</keyword>
<accession>A0A895XRW8</accession>
<feature type="chain" id="PRO_5034828827" evidence="3">
    <location>
        <begin position="34"/>
        <end position="288"/>
    </location>
</feature>
<keyword evidence="5" id="KW-1185">Reference proteome</keyword>
<feature type="compositionally biased region" description="Acidic residues" evidence="1">
    <location>
        <begin position="205"/>
        <end position="219"/>
    </location>
</feature>
<evidence type="ECO:0000256" key="2">
    <source>
        <dbReference type="SAM" id="Phobius"/>
    </source>
</evidence>
<gene>
    <name evidence="4" type="ORF">JQS30_16410</name>
</gene>
<keyword evidence="3" id="KW-0732">Signal</keyword>
<evidence type="ECO:0000313" key="5">
    <source>
        <dbReference type="Proteomes" id="UP000662939"/>
    </source>
</evidence>
<reference evidence="4" key="1">
    <citation type="submission" date="2021-02" db="EMBL/GenBank/DDBJ databases">
        <title>Natronoglycomyces albus gen. nov., sp. nov, a haloalkaliphilic actinobacterium from a soda solonchak soil.</title>
        <authorList>
            <person name="Sorokin D.Y."/>
            <person name="Khijniak T.V."/>
            <person name="Zakharycheva A.P."/>
            <person name="Boueva O.V."/>
            <person name="Ariskina E.V."/>
            <person name="Hahnke R.L."/>
            <person name="Bunk B."/>
            <person name="Sproer C."/>
            <person name="Schumann P."/>
            <person name="Evtushenko L.I."/>
            <person name="Kublanov I.V."/>
        </authorList>
    </citation>
    <scope>NUCLEOTIDE SEQUENCE</scope>
    <source>
        <strain evidence="4">DSM 106290</strain>
    </source>
</reference>
<dbReference type="EMBL" id="CP070496">
    <property type="protein sequence ID" value="QSB05306.1"/>
    <property type="molecule type" value="Genomic_DNA"/>
</dbReference>
<feature type="compositionally biased region" description="Gly residues" evidence="1">
    <location>
        <begin position="192"/>
        <end position="201"/>
    </location>
</feature>
<dbReference type="KEGG" id="nav:JQS30_16410"/>
<feature type="transmembrane region" description="Helical" evidence="2">
    <location>
        <begin position="256"/>
        <end position="277"/>
    </location>
</feature>
<evidence type="ECO:0000313" key="4">
    <source>
        <dbReference type="EMBL" id="QSB05306.1"/>
    </source>
</evidence>
<name>A0A895XRW8_9ACTN</name>
<feature type="compositionally biased region" description="Polar residues" evidence="1">
    <location>
        <begin position="154"/>
        <end position="166"/>
    </location>
</feature>
<dbReference type="Proteomes" id="UP000662939">
    <property type="component" value="Chromosome"/>
</dbReference>
<evidence type="ECO:0000256" key="1">
    <source>
        <dbReference type="SAM" id="MobiDB-lite"/>
    </source>
</evidence>
<dbReference type="AlphaFoldDB" id="A0A895XRW8"/>
<feature type="signal peptide" evidence="3">
    <location>
        <begin position="1"/>
        <end position="33"/>
    </location>
</feature>
<dbReference type="RefSeq" id="WP_213171314.1">
    <property type="nucleotide sequence ID" value="NZ_CP070496.1"/>
</dbReference>
<proteinExistence type="predicted"/>
<evidence type="ECO:0000256" key="3">
    <source>
        <dbReference type="SAM" id="SignalP"/>
    </source>
</evidence>
<protein>
    <submittedName>
        <fullName evidence="4">Uncharacterized protein</fullName>
    </submittedName>
</protein>
<keyword evidence="2" id="KW-1133">Transmembrane helix</keyword>
<keyword evidence="2" id="KW-0472">Membrane</keyword>
<organism evidence="4 5">
    <name type="scientific">Natronoglycomyces albus</name>
    <dbReference type="NCBI Taxonomy" id="2811108"/>
    <lineage>
        <taxon>Bacteria</taxon>
        <taxon>Bacillati</taxon>
        <taxon>Actinomycetota</taxon>
        <taxon>Actinomycetes</taxon>
        <taxon>Glycomycetales</taxon>
        <taxon>Glycomycetaceae</taxon>
        <taxon>Natronoglycomyces</taxon>
    </lineage>
</organism>
<feature type="compositionally biased region" description="Low complexity" evidence="1">
    <location>
        <begin position="139"/>
        <end position="153"/>
    </location>
</feature>